<proteinExistence type="predicted"/>
<dbReference type="CTD" id="36344201"/>
<sequence>MSHEHRAAQLQAYSQQSLDCTEADIGLLPSHEANDDNFNTFPEAMTMSVQNENRKVIPC</sequence>
<dbReference type="GeneID" id="36344201"/>
<dbReference type="KEGG" id="egl:EGR_08486"/>
<protein>
    <submittedName>
        <fullName evidence="1">Uncharacterized protein</fullName>
    </submittedName>
</protein>
<dbReference type="RefSeq" id="XP_024347876.1">
    <property type="nucleotide sequence ID" value="XM_024497735.1"/>
</dbReference>
<dbReference type="Proteomes" id="UP000019149">
    <property type="component" value="Unassembled WGS sequence"/>
</dbReference>
<dbReference type="EMBL" id="APAU02000107">
    <property type="protein sequence ID" value="EUB56680.1"/>
    <property type="molecule type" value="Genomic_DNA"/>
</dbReference>
<evidence type="ECO:0000313" key="2">
    <source>
        <dbReference type="Proteomes" id="UP000019149"/>
    </source>
</evidence>
<keyword evidence="2" id="KW-1185">Reference proteome</keyword>
<organism evidence="1 2">
    <name type="scientific">Echinococcus granulosus</name>
    <name type="common">Hydatid tapeworm</name>
    <dbReference type="NCBI Taxonomy" id="6210"/>
    <lineage>
        <taxon>Eukaryota</taxon>
        <taxon>Metazoa</taxon>
        <taxon>Spiralia</taxon>
        <taxon>Lophotrochozoa</taxon>
        <taxon>Platyhelminthes</taxon>
        <taxon>Cestoda</taxon>
        <taxon>Eucestoda</taxon>
        <taxon>Cyclophyllidea</taxon>
        <taxon>Taeniidae</taxon>
        <taxon>Echinococcus</taxon>
        <taxon>Echinococcus granulosus group</taxon>
    </lineage>
</organism>
<dbReference type="AlphaFoldDB" id="W6U690"/>
<accession>W6U690</accession>
<name>W6U690_ECHGR</name>
<reference evidence="1 2" key="1">
    <citation type="journal article" date="2013" name="Nat. Genet.">
        <title>The genome of the hydatid tapeworm Echinococcus granulosus.</title>
        <authorList>
            <person name="Zheng H."/>
            <person name="Zhang W."/>
            <person name="Zhang L."/>
            <person name="Zhang Z."/>
            <person name="Li J."/>
            <person name="Lu G."/>
            <person name="Zhu Y."/>
            <person name="Wang Y."/>
            <person name="Huang Y."/>
            <person name="Liu J."/>
            <person name="Kang H."/>
            <person name="Chen J."/>
            <person name="Wang L."/>
            <person name="Chen A."/>
            <person name="Yu S."/>
            <person name="Gao Z."/>
            <person name="Jin L."/>
            <person name="Gu W."/>
            <person name="Wang Z."/>
            <person name="Zhao L."/>
            <person name="Shi B."/>
            <person name="Wen H."/>
            <person name="Lin R."/>
            <person name="Jones M.K."/>
            <person name="Brejova B."/>
            <person name="Vinar T."/>
            <person name="Zhao G."/>
            <person name="McManus D.P."/>
            <person name="Chen Z."/>
            <person name="Zhou Y."/>
            <person name="Wang S."/>
        </authorList>
    </citation>
    <scope>NUCLEOTIDE SEQUENCE [LARGE SCALE GENOMIC DNA]</scope>
</reference>
<evidence type="ECO:0000313" key="1">
    <source>
        <dbReference type="EMBL" id="EUB56680.1"/>
    </source>
</evidence>
<comment type="caution">
    <text evidence="1">The sequence shown here is derived from an EMBL/GenBank/DDBJ whole genome shotgun (WGS) entry which is preliminary data.</text>
</comment>
<gene>
    <name evidence="1" type="ORF">EGR_08486</name>
</gene>